<keyword evidence="16 27" id="KW-0408">Iron</keyword>
<proteinExistence type="inferred from homology"/>
<evidence type="ECO:0000256" key="27">
    <source>
        <dbReference type="HAMAP-Rule" id="MF_00430"/>
    </source>
</evidence>
<keyword evidence="20 27" id="KW-0406">Ion transport</keyword>
<sequence length="428" mass="48100">MTVIIASVVVFLILILLLVSILLGAKAKLAPSGPVTINVNNEKDIEVGSGGTLLSTLGDNKLFLPSACGGGGTCIQCKCIVQDGGGAILPTEEPHFTRKEIADGWRLGCQVKVKQDMKITIPEEVFGIKKWDATVVRNYNVASFIKEFVVEIPEVMDYKAGGYIQIEIPKTEVKFEDFDITAHPEEHETPDKFQAEWDKFKLWPLVMKNPETVERAYSMASYPAEGREIMLNVRIATPPFDRAKDGWMDVNPGVASSYIFSLKKGDKVIISGPYGEFFINESESEMLYVGGGAGMAPMRSHLYHLFRTLKTGRKVTYWYGGRSKRELFYSEHFRALERDFPNFKFYLALSEPAEEDNWKVKSNLDDEGDGFVGFIHQVVIDNYLSHHEEPEEIELYFCGPPLMNKAVQKMGEDFGMPPENIRFDDFGG</sequence>
<reference evidence="31" key="1">
    <citation type="journal article" date="2019" name="Int. J. Syst. Evol. Microbiol.">
        <title>The Global Catalogue of Microorganisms (GCM) 10K type strain sequencing project: providing services to taxonomists for standard genome sequencing and annotation.</title>
        <authorList>
            <consortium name="The Broad Institute Genomics Platform"/>
            <consortium name="The Broad Institute Genome Sequencing Center for Infectious Disease"/>
            <person name="Wu L."/>
            <person name="Ma J."/>
        </authorList>
    </citation>
    <scope>NUCLEOTIDE SEQUENCE [LARGE SCALE GENOMIC DNA]</scope>
    <source>
        <strain evidence="31">CGMCC 1.15422</strain>
    </source>
</reference>
<keyword evidence="11 27" id="KW-0285">Flavoprotein</keyword>
<keyword evidence="23 27" id="KW-0739">Sodium transport</keyword>
<keyword evidence="9 27" id="KW-1003">Cell membrane</keyword>
<dbReference type="PIRSF" id="PIRSF000044">
    <property type="entry name" value="Cis_Diol_DH_RD"/>
    <property type="match status" value="1"/>
</dbReference>
<evidence type="ECO:0000313" key="31">
    <source>
        <dbReference type="Proteomes" id="UP000605733"/>
    </source>
</evidence>
<evidence type="ECO:0000256" key="19">
    <source>
        <dbReference type="ARBA" id="ARBA00023053"/>
    </source>
</evidence>
<keyword evidence="27" id="KW-0812">Transmembrane</keyword>
<evidence type="ECO:0000256" key="4">
    <source>
        <dbReference type="ARBA" id="ARBA00005570"/>
    </source>
</evidence>
<feature type="domain" description="2Fe-2S ferredoxin-type" evidence="28">
    <location>
        <begin position="33"/>
        <end position="125"/>
    </location>
</feature>
<evidence type="ECO:0000256" key="2">
    <source>
        <dbReference type="ARBA" id="ARBA00002972"/>
    </source>
</evidence>
<comment type="cofactor">
    <cofactor evidence="1 27">
        <name>FAD</name>
        <dbReference type="ChEBI" id="CHEBI:57692"/>
    </cofactor>
</comment>
<evidence type="ECO:0000256" key="7">
    <source>
        <dbReference type="ARBA" id="ARBA00019729"/>
    </source>
</evidence>
<evidence type="ECO:0000259" key="29">
    <source>
        <dbReference type="PROSITE" id="PS51384"/>
    </source>
</evidence>
<keyword evidence="15 27" id="KW-1278">Translocase</keyword>
<keyword evidence="8 27" id="KW-0813">Transport</keyword>
<evidence type="ECO:0000256" key="12">
    <source>
        <dbReference type="ARBA" id="ARBA00022714"/>
    </source>
</evidence>
<evidence type="ECO:0000256" key="3">
    <source>
        <dbReference type="ARBA" id="ARBA00004533"/>
    </source>
</evidence>
<evidence type="ECO:0000256" key="17">
    <source>
        <dbReference type="ARBA" id="ARBA00023014"/>
    </source>
</evidence>
<evidence type="ECO:0000256" key="20">
    <source>
        <dbReference type="ARBA" id="ARBA00023065"/>
    </source>
</evidence>
<feature type="domain" description="FAD-binding FR-type" evidence="29">
    <location>
        <begin position="128"/>
        <end position="280"/>
    </location>
</feature>
<dbReference type="PROSITE" id="PS51384">
    <property type="entry name" value="FAD_FR"/>
    <property type="match status" value="1"/>
</dbReference>
<evidence type="ECO:0000256" key="10">
    <source>
        <dbReference type="ARBA" id="ARBA00022519"/>
    </source>
</evidence>
<evidence type="ECO:0000256" key="26">
    <source>
        <dbReference type="ARBA" id="ARBA00048891"/>
    </source>
</evidence>
<comment type="similarity">
    <text evidence="4 27">Belongs to the NqrF family.</text>
</comment>
<comment type="cofactor">
    <cofactor evidence="27">
        <name>[2Fe-2S] cluster</name>
        <dbReference type="ChEBI" id="CHEBI:190135"/>
    </cofactor>
    <text evidence="27">Binds 1 [2Fe-2S] cluster.</text>
</comment>
<evidence type="ECO:0000256" key="5">
    <source>
        <dbReference type="ARBA" id="ARBA00011309"/>
    </source>
</evidence>
<dbReference type="InterPro" id="IPR001041">
    <property type="entry name" value="2Fe-2S_ferredoxin-type"/>
</dbReference>
<dbReference type="SUPFAM" id="SSF54292">
    <property type="entry name" value="2Fe-2S ferredoxin-like"/>
    <property type="match status" value="1"/>
</dbReference>
<dbReference type="InterPro" id="IPR001709">
    <property type="entry name" value="Flavoprot_Pyr_Nucl_cyt_Rdtase"/>
</dbReference>
<keyword evidence="21 27" id="KW-0830">Ubiquinone</keyword>
<protein>
    <recommendedName>
        <fullName evidence="7 27">Na(+)-translocating NADH-quinone reductase subunit F</fullName>
        <shortName evidence="27">Na(+)-NQR subunit F</shortName>
        <shortName evidence="27">Na(+)-translocating NQR subunit F</shortName>
        <ecNumber evidence="6 27">7.2.1.1</ecNumber>
    </recommendedName>
    <alternativeName>
        <fullName evidence="25 27">NQR complex subunit F</fullName>
    </alternativeName>
    <alternativeName>
        <fullName evidence="24 27">NQR-1 subunit F</fullName>
    </alternativeName>
</protein>
<dbReference type="PROSITE" id="PS51085">
    <property type="entry name" value="2FE2S_FER_2"/>
    <property type="match status" value="1"/>
</dbReference>
<dbReference type="InterPro" id="IPR017938">
    <property type="entry name" value="Riboflavin_synthase-like_b-brl"/>
</dbReference>
<evidence type="ECO:0000256" key="11">
    <source>
        <dbReference type="ARBA" id="ARBA00022630"/>
    </source>
</evidence>
<dbReference type="CDD" id="cd00207">
    <property type="entry name" value="fer2"/>
    <property type="match status" value="1"/>
</dbReference>
<evidence type="ECO:0000256" key="16">
    <source>
        <dbReference type="ARBA" id="ARBA00023004"/>
    </source>
</evidence>
<dbReference type="SUPFAM" id="SSF63380">
    <property type="entry name" value="Riboflavin synthase domain-like"/>
    <property type="match status" value="1"/>
</dbReference>
<dbReference type="InterPro" id="IPR017927">
    <property type="entry name" value="FAD-bd_FR_type"/>
</dbReference>
<evidence type="ECO:0000256" key="1">
    <source>
        <dbReference type="ARBA" id="ARBA00001974"/>
    </source>
</evidence>
<dbReference type="RefSeq" id="WP_011708328.1">
    <property type="nucleotide sequence ID" value="NZ_BMIX01000003.1"/>
</dbReference>
<dbReference type="Pfam" id="PF00111">
    <property type="entry name" value="Fer2"/>
    <property type="match status" value="1"/>
</dbReference>
<evidence type="ECO:0000259" key="28">
    <source>
        <dbReference type="PROSITE" id="PS51085"/>
    </source>
</evidence>
<dbReference type="Pfam" id="PF00970">
    <property type="entry name" value="FAD_binding_6"/>
    <property type="match status" value="1"/>
</dbReference>
<dbReference type="NCBIfam" id="TIGR01941">
    <property type="entry name" value="nqrF"/>
    <property type="match status" value="1"/>
</dbReference>
<evidence type="ECO:0000256" key="9">
    <source>
        <dbReference type="ARBA" id="ARBA00022475"/>
    </source>
</evidence>
<keyword evidence="17 27" id="KW-0411">Iron-sulfur</keyword>
<keyword evidence="14 27" id="KW-0274">FAD</keyword>
<dbReference type="HAMAP" id="MF_00430">
    <property type="entry name" value="NqrF"/>
    <property type="match status" value="1"/>
</dbReference>
<dbReference type="CDD" id="cd06188">
    <property type="entry name" value="NADH_quinone_reductase"/>
    <property type="match status" value="1"/>
</dbReference>
<dbReference type="EMBL" id="BMIX01000003">
    <property type="protein sequence ID" value="GGG34410.1"/>
    <property type="molecule type" value="Genomic_DNA"/>
</dbReference>
<dbReference type="Pfam" id="PF00175">
    <property type="entry name" value="NAD_binding_1"/>
    <property type="match status" value="1"/>
</dbReference>
<keyword evidence="10" id="KW-0997">Cell inner membrane</keyword>
<dbReference type="InterPro" id="IPR036010">
    <property type="entry name" value="2Fe-2S_ferredoxin-like_sf"/>
</dbReference>
<evidence type="ECO:0000256" key="15">
    <source>
        <dbReference type="ARBA" id="ARBA00022967"/>
    </source>
</evidence>
<name>A0ABQ1WNU2_9FLAO</name>
<dbReference type="Proteomes" id="UP000605733">
    <property type="component" value="Unassembled WGS sequence"/>
</dbReference>
<dbReference type="SUPFAM" id="SSF52343">
    <property type="entry name" value="Ferredoxin reductase-like, C-terminal NADP-linked domain"/>
    <property type="match status" value="1"/>
</dbReference>
<dbReference type="InterPro" id="IPR012675">
    <property type="entry name" value="Beta-grasp_dom_sf"/>
</dbReference>
<evidence type="ECO:0000256" key="22">
    <source>
        <dbReference type="ARBA" id="ARBA00023136"/>
    </source>
</evidence>
<feature type="binding site" evidence="27">
    <location>
        <position position="68"/>
    </location>
    <ligand>
        <name>[2Fe-2S] cluster</name>
        <dbReference type="ChEBI" id="CHEBI:190135"/>
    </ligand>
</feature>
<keyword evidence="18 27" id="KW-0520">NAD</keyword>
<keyword evidence="12 27" id="KW-0001">2Fe-2S</keyword>
<dbReference type="InterPro" id="IPR001433">
    <property type="entry name" value="OxRdtase_FAD/NAD-bd"/>
</dbReference>
<dbReference type="InterPro" id="IPR039261">
    <property type="entry name" value="FNR_nucleotide-bd"/>
</dbReference>
<evidence type="ECO:0000256" key="13">
    <source>
        <dbReference type="ARBA" id="ARBA00022723"/>
    </source>
</evidence>
<evidence type="ECO:0000256" key="6">
    <source>
        <dbReference type="ARBA" id="ARBA00013099"/>
    </source>
</evidence>
<dbReference type="PRINTS" id="PR00371">
    <property type="entry name" value="FPNCR"/>
</dbReference>
<evidence type="ECO:0000256" key="18">
    <source>
        <dbReference type="ARBA" id="ARBA00023027"/>
    </source>
</evidence>
<dbReference type="InterPro" id="IPR010205">
    <property type="entry name" value="NqrF"/>
</dbReference>
<dbReference type="EC" id="7.2.1.1" evidence="6 27"/>
<feature type="binding site" evidence="27">
    <location>
        <position position="109"/>
    </location>
    <ligand>
        <name>[2Fe-2S] cluster</name>
        <dbReference type="ChEBI" id="CHEBI:190135"/>
    </ligand>
</feature>
<evidence type="ECO:0000256" key="24">
    <source>
        <dbReference type="ARBA" id="ARBA00030032"/>
    </source>
</evidence>
<keyword evidence="22 27" id="KW-0472">Membrane</keyword>
<evidence type="ECO:0000256" key="8">
    <source>
        <dbReference type="ARBA" id="ARBA00022448"/>
    </source>
</evidence>
<dbReference type="InterPro" id="IPR008333">
    <property type="entry name" value="Cbr1-like_FAD-bd_dom"/>
</dbReference>
<dbReference type="Gene3D" id="3.10.20.30">
    <property type="match status" value="1"/>
</dbReference>
<evidence type="ECO:0000256" key="21">
    <source>
        <dbReference type="ARBA" id="ARBA00023075"/>
    </source>
</evidence>
<comment type="caution">
    <text evidence="30">The sequence shown here is derived from an EMBL/GenBank/DDBJ whole genome shotgun (WGS) entry which is preliminary data.</text>
</comment>
<organism evidence="30 31">
    <name type="scientific">Christiangramia forsetii</name>
    <dbReference type="NCBI Taxonomy" id="411153"/>
    <lineage>
        <taxon>Bacteria</taxon>
        <taxon>Pseudomonadati</taxon>
        <taxon>Bacteroidota</taxon>
        <taxon>Flavobacteriia</taxon>
        <taxon>Flavobacteriales</taxon>
        <taxon>Flavobacteriaceae</taxon>
        <taxon>Christiangramia</taxon>
    </lineage>
</organism>
<keyword evidence="19 27" id="KW-0915">Sodium</keyword>
<keyword evidence="13 27" id="KW-0479">Metal-binding</keyword>
<dbReference type="Gene3D" id="3.40.50.80">
    <property type="entry name" value="Nucleotide-binding domain of ferredoxin-NADP reductase (FNR) module"/>
    <property type="match status" value="1"/>
</dbReference>
<feature type="binding site" evidence="27">
    <location>
        <position position="77"/>
    </location>
    <ligand>
        <name>[2Fe-2S] cluster</name>
        <dbReference type="ChEBI" id="CHEBI:190135"/>
    </ligand>
</feature>
<evidence type="ECO:0000313" key="30">
    <source>
        <dbReference type="EMBL" id="GGG34410.1"/>
    </source>
</evidence>
<comment type="catalytic activity">
    <reaction evidence="26 27">
        <text>a ubiquinone + n Na(+)(in) + NADH + H(+) = a ubiquinol + n Na(+)(out) + NAD(+)</text>
        <dbReference type="Rhea" id="RHEA:47748"/>
        <dbReference type="Rhea" id="RHEA-COMP:9565"/>
        <dbReference type="Rhea" id="RHEA-COMP:9566"/>
        <dbReference type="ChEBI" id="CHEBI:15378"/>
        <dbReference type="ChEBI" id="CHEBI:16389"/>
        <dbReference type="ChEBI" id="CHEBI:17976"/>
        <dbReference type="ChEBI" id="CHEBI:29101"/>
        <dbReference type="ChEBI" id="CHEBI:57540"/>
        <dbReference type="ChEBI" id="CHEBI:57945"/>
        <dbReference type="EC" id="7.2.1.1"/>
    </reaction>
</comment>
<dbReference type="PANTHER" id="PTHR43644">
    <property type="entry name" value="NA(+)-TRANSLOCATING NADH-QUINONE REDUCTASE SUBUNIT"/>
    <property type="match status" value="1"/>
</dbReference>
<evidence type="ECO:0000256" key="23">
    <source>
        <dbReference type="ARBA" id="ARBA00023201"/>
    </source>
</evidence>
<evidence type="ECO:0000256" key="14">
    <source>
        <dbReference type="ARBA" id="ARBA00022827"/>
    </source>
</evidence>
<gene>
    <name evidence="27 30" type="primary">nqrF</name>
    <name evidence="30" type="ORF">GCM10011532_17590</name>
</gene>
<feature type="binding site" evidence="27">
    <location>
        <position position="74"/>
    </location>
    <ligand>
        <name>[2Fe-2S] cluster</name>
        <dbReference type="ChEBI" id="CHEBI:190135"/>
    </ligand>
</feature>
<dbReference type="Gene3D" id="2.40.30.10">
    <property type="entry name" value="Translation factors"/>
    <property type="match status" value="1"/>
</dbReference>
<accession>A0ABQ1WNU2</accession>
<comment type="function">
    <text evidence="2 27">NQR complex catalyzes the reduction of ubiquinone-1 to ubiquinol by two successive reactions, coupled with the transport of Na(+) ions from the cytoplasm to the periplasm. The first step is catalyzed by NqrF, which accepts electrons from NADH and reduces ubiquinone-1 to ubisemiquinone by a one-electron transfer pathway.</text>
</comment>
<dbReference type="PANTHER" id="PTHR43644:SF1">
    <property type="entry name" value="NAD(P)H-FLAVIN REDUCTASE"/>
    <property type="match status" value="1"/>
</dbReference>
<comment type="subcellular location">
    <subcellularLocation>
        <location evidence="3">Cell inner membrane</location>
    </subcellularLocation>
    <subcellularLocation>
        <location evidence="27">Cell membrane</location>
        <topology evidence="27">Single-pass membrane protein</topology>
    </subcellularLocation>
</comment>
<evidence type="ECO:0000256" key="25">
    <source>
        <dbReference type="ARBA" id="ARBA00030787"/>
    </source>
</evidence>
<keyword evidence="27" id="KW-1133">Transmembrane helix</keyword>
<keyword evidence="31" id="KW-1185">Reference proteome</keyword>
<comment type="subunit">
    <text evidence="5 27">Composed of six subunits; NqrA, NqrB, NqrC, NqrD, NqrE and NqrF.</text>
</comment>